<feature type="domain" description="PIN" evidence="1">
    <location>
        <begin position="5"/>
        <end position="134"/>
    </location>
</feature>
<evidence type="ECO:0000313" key="2">
    <source>
        <dbReference type="EMBL" id="MBY5959545.1"/>
    </source>
</evidence>
<comment type="caution">
    <text evidence="2">The sequence shown here is derived from an EMBL/GenBank/DDBJ whole genome shotgun (WGS) entry which is preliminary data.</text>
</comment>
<dbReference type="Proteomes" id="UP000753961">
    <property type="component" value="Unassembled WGS sequence"/>
</dbReference>
<sequence>MKKIIVDSNILFSAILNVNSRIGQMLINGDRFFDFYSPKYARTEIFDHQDKIKEIADLTTEEFLETYELITKNVTILNHSILPEKHLKKAFDYCHDIDIDDTIFVGFSEYLKTKLWTGDKKLIKGLQSKGFKRIITTEELYEEFINLFM</sequence>
<dbReference type="SUPFAM" id="SSF88723">
    <property type="entry name" value="PIN domain-like"/>
    <property type="match status" value="1"/>
</dbReference>
<dbReference type="RefSeq" id="WP_222581082.1">
    <property type="nucleotide sequence ID" value="NZ_JAHVHU010000015.1"/>
</dbReference>
<name>A0A953HWJ2_9BACT</name>
<evidence type="ECO:0000259" key="1">
    <source>
        <dbReference type="Pfam" id="PF10130"/>
    </source>
</evidence>
<dbReference type="Pfam" id="PF10130">
    <property type="entry name" value="PIN_2"/>
    <property type="match status" value="1"/>
</dbReference>
<reference evidence="2" key="1">
    <citation type="submission" date="2021-06" db="EMBL/GenBank/DDBJ databases">
        <title>44 bacteria genomes isolated from Dapeng, Shenzhen.</title>
        <authorList>
            <person name="Zheng W."/>
            <person name="Yu S."/>
            <person name="Huang Y."/>
        </authorList>
    </citation>
    <scope>NUCLEOTIDE SEQUENCE</scope>
    <source>
        <strain evidence="2">DP5N28-2</strain>
    </source>
</reference>
<gene>
    <name evidence="2" type="ORF">KUV50_15440</name>
</gene>
<dbReference type="EMBL" id="JAHVHU010000015">
    <property type="protein sequence ID" value="MBY5959545.1"/>
    <property type="molecule type" value="Genomic_DNA"/>
</dbReference>
<dbReference type="AlphaFoldDB" id="A0A953HWJ2"/>
<organism evidence="2 3">
    <name type="scientific">Membranihabitans marinus</name>
    <dbReference type="NCBI Taxonomy" id="1227546"/>
    <lineage>
        <taxon>Bacteria</taxon>
        <taxon>Pseudomonadati</taxon>
        <taxon>Bacteroidota</taxon>
        <taxon>Saprospiria</taxon>
        <taxon>Saprospirales</taxon>
        <taxon>Saprospiraceae</taxon>
        <taxon>Membranihabitans</taxon>
    </lineage>
</organism>
<evidence type="ECO:0000313" key="3">
    <source>
        <dbReference type="Proteomes" id="UP000753961"/>
    </source>
</evidence>
<dbReference type="InterPro" id="IPR002716">
    <property type="entry name" value="PIN_dom"/>
</dbReference>
<dbReference type="InterPro" id="IPR029060">
    <property type="entry name" value="PIN-like_dom_sf"/>
</dbReference>
<protein>
    <recommendedName>
        <fullName evidence="1">PIN domain-containing protein</fullName>
    </recommendedName>
</protein>
<proteinExistence type="predicted"/>
<accession>A0A953HWJ2</accession>
<keyword evidence="3" id="KW-1185">Reference proteome</keyword>